<dbReference type="Gene3D" id="3.90.226.10">
    <property type="entry name" value="2-enoyl-CoA Hydratase, Chain A, domain 1"/>
    <property type="match status" value="1"/>
</dbReference>
<comment type="subcellular location">
    <subcellularLocation>
        <location evidence="1">Peroxisome</location>
    </subcellularLocation>
</comment>
<dbReference type="InterPro" id="IPR051053">
    <property type="entry name" value="ECH/Chromodomain_protein"/>
</dbReference>
<evidence type="ECO:0000256" key="1">
    <source>
        <dbReference type="ARBA" id="ARBA00004275"/>
    </source>
</evidence>
<dbReference type="Gene3D" id="1.10.12.10">
    <property type="entry name" value="Lyase 2-enoyl-coa Hydratase, Chain A, domain 2"/>
    <property type="match status" value="1"/>
</dbReference>
<dbReference type="Pfam" id="PF00378">
    <property type="entry name" value="ECH_1"/>
    <property type="match status" value="1"/>
</dbReference>
<dbReference type="RefSeq" id="XP_021878172.1">
    <property type="nucleotide sequence ID" value="XM_022030454.1"/>
</dbReference>
<comment type="caution">
    <text evidence="4">The sequence shown here is derived from an EMBL/GenBank/DDBJ whole genome shotgun (WGS) entry which is preliminary data.</text>
</comment>
<keyword evidence="3" id="KW-0413">Isomerase</keyword>
<dbReference type="OrthoDB" id="448450at2759"/>
<organism evidence="4 5">
    <name type="scientific">Lobosporangium transversale</name>
    <dbReference type="NCBI Taxonomy" id="64571"/>
    <lineage>
        <taxon>Eukaryota</taxon>
        <taxon>Fungi</taxon>
        <taxon>Fungi incertae sedis</taxon>
        <taxon>Mucoromycota</taxon>
        <taxon>Mortierellomycotina</taxon>
        <taxon>Mortierellomycetes</taxon>
        <taxon>Mortierellales</taxon>
        <taxon>Mortierellaceae</taxon>
        <taxon>Lobosporangium</taxon>
    </lineage>
</organism>
<dbReference type="GO" id="GO:0004165">
    <property type="term" value="F:delta(3)-delta(2)-enoyl-CoA isomerase activity"/>
    <property type="evidence" value="ECO:0007669"/>
    <property type="project" value="UniProtKB-ARBA"/>
</dbReference>
<name>A0A1Y2GER3_9FUNG</name>
<dbReference type="Proteomes" id="UP000193648">
    <property type="component" value="Unassembled WGS sequence"/>
</dbReference>
<dbReference type="InterPro" id="IPR001753">
    <property type="entry name" value="Enoyl-CoA_hydra/iso"/>
</dbReference>
<evidence type="ECO:0000256" key="2">
    <source>
        <dbReference type="ARBA" id="ARBA00023140"/>
    </source>
</evidence>
<gene>
    <name evidence="4" type="ORF">BCR41DRAFT_424565</name>
</gene>
<dbReference type="PANTHER" id="PTHR43684">
    <property type="match status" value="1"/>
</dbReference>
<proteinExistence type="predicted"/>
<dbReference type="CDD" id="cd06558">
    <property type="entry name" value="crotonase-like"/>
    <property type="match status" value="1"/>
</dbReference>
<dbReference type="AlphaFoldDB" id="A0A1Y2GER3"/>
<keyword evidence="5" id="KW-1185">Reference proteome</keyword>
<protein>
    <submittedName>
        <fullName evidence="4">ClpP/crotonase-like domain-containing protein</fullName>
    </submittedName>
</protein>
<dbReference type="GO" id="GO:0005777">
    <property type="term" value="C:peroxisome"/>
    <property type="evidence" value="ECO:0007669"/>
    <property type="project" value="UniProtKB-SubCell"/>
</dbReference>
<keyword evidence="2" id="KW-0576">Peroxisome</keyword>
<dbReference type="EMBL" id="MCFF01000039">
    <property type="protein sequence ID" value="ORZ07938.1"/>
    <property type="molecule type" value="Genomic_DNA"/>
</dbReference>
<reference evidence="4 5" key="1">
    <citation type="submission" date="2016-07" db="EMBL/GenBank/DDBJ databases">
        <title>Pervasive Adenine N6-methylation of Active Genes in Fungi.</title>
        <authorList>
            <consortium name="DOE Joint Genome Institute"/>
            <person name="Mondo S.J."/>
            <person name="Dannebaum R.O."/>
            <person name="Kuo R.C."/>
            <person name="Labutti K."/>
            <person name="Haridas S."/>
            <person name="Kuo A."/>
            <person name="Salamov A."/>
            <person name="Ahrendt S.R."/>
            <person name="Lipzen A."/>
            <person name="Sullivan W."/>
            <person name="Andreopoulos W.B."/>
            <person name="Clum A."/>
            <person name="Lindquist E."/>
            <person name="Daum C."/>
            <person name="Ramamoorthy G.K."/>
            <person name="Gryganskyi A."/>
            <person name="Culley D."/>
            <person name="Magnuson J.K."/>
            <person name="James T.Y."/>
            <person name="O'Malley M.A."/>
            <person name="Stajich J.E."/>
            <person name="Spatafora J.W."/>
            <person name="Visel A."/>
            <person name="Grigoriev I.V."/>
        </authorList>
    </citation>
    <scope>NUCLEOTIDE SEQUENCE [LARGE SCALE GENOMIC DNA]</scope>
    <source>
        <strain evidence="4 5">NRRL 3116</strain>
    </source>
</reference>
<dbReference type="InterPro" id="IPR029045">
    <property type="entry name" value="ClpP/crotonase-like_dom_sf"/>
</dbReference>
<evidence type="ECO:0000256" key="3">
    <source>
        <dbReference type="ARBA" id="ARBA00023235"/>
    </source>
</evidence>
<dbReference type="InParanoid" id="A0A1Y2GER3"/>
<dbReference type="InterPro" id="IPR014748">
    <property type="entry name" value="Enoyl-CoA_hydra_C"/>
</dbReference>
<evidence type="ECO:0000313" key="4">
    <source>
        <dbReference type="EMBL" id="ORZ07938.1"/>
    </source>
</evidence>
<evidence type="ECO:0000313" key="5">
    <source>
        <dbReference type="Proteomes" id="UP000193648"/>
    </source>
</evidence>
<accession>A0A1Y2GER3</accession>
<dbReference type="PANTHER" id="PTHR43684:SF1">
    <property type="entry name" value="ENOYL-COA DELTA ISOMERASE 2"/>
    <property type="match status" value="1"/>
</dbReference>
<sequence length="272" mass="30315">MAVPTGLDMFEIKLLEHGVAVIAFNRPKRYNALNPVVYDQWGKALEWTRKSEDVRAVVLTGNGKYYSSGQELGVPDSDEMEAAGDMEGLIKKRSVFTEKVITELIHFPKLIVAAIQGPAIGFAVTSAALCDVVYAVPEATFNTPFMQFGFCAEACSSLILPRVMGYSRANEMLLMGRKFTAEEMKEAGVVSRIFPKETFMEEVLKLTTAAAKFPPQAMKDTKALIRDCDYKRLDELSAREMTLLGVRMSSEESAQAIMEFMMAKHQRKQSKL</sequence>
<dbReference type="GeneID" id="33572296"/>
<dbReference type="STRING" id="64571.A0A1Y2GER3"/>
<dbReference type="SUPFAM" id="SSF52096">
    <property type="entry name" value="ClpP/crotonase"/>
    <property type="match status" value="1"/>
</dbReference>